<dbReference type="InterPro" id="IPR025254">
    <property type="entry name" value="CCDC113/CCDC96_CC"/>
</dbReference>
<dbReference type="GO" id="GO:0005930">
    <property type="term" value="C:axoneme"/>
    <property type="evidence" value="ECO:0007669"/>
    <property type="project" value="TreeGrafter"/>
</dbReference>
<dbReference type="STRING" id="2015173.A0A026WWX0"/>
<gene>
    <name evidence="7" type="ORF">X777_14601</name>
</gene>
<dbReference type="PANTHER" id="PTHR15654">
    <property type="entry name" value="COILED-COIL DOMAIN-CONTAINING PROTEIN 113-RELATED"/>
    <property type="match status" value="1"/>
</dbReference>
<dbReference type="GO" id="GO:0036064">
    <property type="term" value="C:ciliary basal body"/>
    <property type="evidence" value="ECO:0007669"/>
    <property type="project" value="TreeGrafter"/>
</dbReference>
<feature type="compositionally biased region" description="Low complexity" evidence="5">
    <location>
        <begin position="399"/>
        <end position="411"/>
    </location>
</feature>
<keyword evidence="3" id="KW-0966">Cell projection</keyword>
<reference evidence="7 8" key="1">
    <citation type="journal article" date="2014" name="Curr. Biol.">
        <title>The genome of the clonal raider ant Cerapachys biroi.</title>
        <authorList>
            <person name="Oxley P.R."/>
            <person name="Ji L."/>
            <person name="Fetter-Pruneda I."/>
            <person name="McKenzie S.K."/>
            <person name="Li C."/>
            <person name="Hu H."/>
            <person name="Zhang G."/>
            <person name="Kronauer D.J."/>
        </authorList>
    </citation>
    <scope>NUCLEOTIDE SEQUENCE [LARGE SCALE GENOMIC DNA]</scope>
</reference>
<comment type="subcellular location">
    <subcellularLocation>
        <location evidence="1">Cell projection</location>
        <location evidence="1">Cilium</location>
    </subcellularLocation>
</comment>
<feature type="domain" description="CCDC113/CCDC96 coiled-coil" evidence="6">
    <location>
        <begin position="229"/>
        <end position="387"/>
    </location>
</feature>
<dbReference type="InterPro" id="IPR051885">
    <property type="entry name" value="CC_CF"/>
</dbReference>
<accession>A0A026WWX0</accession>
<feature type="compositionally biased region" description="Acidic residues" evidence="5">
    <location>
        <begin position="1"/>
        <end position="19"/>
    </location>
</feature>
<feature type="non-terminal residue" evidence="7">
    <location>
        <position position="1"/>
    </location>
</feature>
<evidence type="ECO:0000313" key="7">
    <source>
        <dbReference type="EMBL" id="EZA60575.1"/>
    </source>
</evidence>
<evidence type="ECO:0000256" key="5">
    <source>
        <dbReference type="SAM" id="MobiDB-lite"/>
    </source>
</evidence>
<name>A0A026WWX0_OOCBI</name>
<evidence type="ECO:0000256" key="2">
    <source>
        <dbReference type="ARBA" id="ARBA00023054"/>
    </source>
</evidence>
<keyword evidence="8" id="KW-1185">Reference proteome</keyword>
<feature type="region of interest" description="Disordered" evidence="5">
    <location>
        <begin position="388"/>
        <end position="411"/>
    </location>
</feature>
<feature type="compositionally biased region" description="Basic and acidic residues" evidence="5">
    <location>
        <begin position="53"/>
        <end position="68"/>
    </location>
</feature>
<evidence type="ECO:0000256" key="3">
    <source>
        <dbReference type="ARBA" id="ARBA00023273"/>
    </source>
</evidence>
<dbReference type="Proteomes" id="UP000053097">
    <property type="component" value="Unassembled WGS sequence"/>
</dbReference>
<dbReference type="AlphaFoldDB" id="A0A026WWX0"/>
<feature type="region of interest" description="Disordered" evidence="5">
    <location>
        <begin position="53"/>
        <end position="91"/>
    </location>
</feature>
<protein>
    <recommendedName>
        <fullName evidence="6">CCDC113/CCDC96 coiled-coil domain-containing protein</fullName>
    </recommendedName>
</protein>
<evidence type="ECO:0000313" key="8">
    <source>
        <dbReference type="Proteomes" id="UP000053097"/>
    </source>
</evidence>
<organism evidence="7 8">
    <name type="scientific">Ooceraea biroi</name>
    <name type="common">Clonal raider ant</name>
    <name type="synonym">Cerapachys biroi</name>
    <dbReference type="NCBI Taxonomy" id="2015173"/>
    <lineage>
        <taxon>Eukaryota</taxon>
        <taxon>Metazoa</taxon>
        <taxon>Ecdysozoa</taxon>
        <taxon>Arthropoda</taxon>
        <taxon>Hexapoda</taxon>
        <taxon>Insecta</taxon>
        <taxon>Pterygota</taxon>
        <taxon>Neoptera</taxon>
        <taxon>Endopterygota</taxon>
        <taxon>Hymenoptera</taxon>
        <taxon>Apocrita</taxon>
        <taxon>Aculeata</taxon>
        <taxon>Formicoidea</taxon>
        <taxon>Formicidae</taxon>
        <taxon>Dorylinae</taxon>
        <taxon>Ooceraea</taxon>
    </lineage>
</organism>
<evidence type="ECO:0000259" key="6">
    <source>
        <dbReference type="Pfam" id="PF13870"/>
    </source>
</evidence>
<evidence type="ECO:0000256" key="4">
    <source>
        <dbReference type="SAM" id="Coils"/>
    </source>
</evidence>
<evidence type="ECO:0000256" key="1">
    <source>
        <dbReference type="ARBA" id="ARBA00004138"/>
    </source>
</evidence>
<proteinExistence type="predicted"/>
<dbReference type="OMA" id="MDYEALH"/>
<dbReference type="EMBL" id="KK107077">
    <property type="protein sequence ID" value="EZA60575.1"/>
    <property type="molecule type" value="Genomic_DNA"/>
</dbReference>
<keyword evidence="2 4" id="KW-0175">Coiled coil</keyword>
<dbReference type="PANTHER" id="PTHR15654:SF1">
    <property type="entry name" value="COILED-COIL DOMAIN-CONTAINING PROTEIN 96"/>
    <property type="match status" value="1"/>
</dbReference>
<feature type="region of interest" description="Disordered" evidence="5">
    <location>
        <begin position="1"/>
        <end position="21"/>
    </location>
</feature>
<feature type="coiled-coil region" evidence="4">
    <location>
        <begin position="159"/>
        <end position="186"/>
    </location>
</feature>
<dbReference type="OrthoDB" id="10254794at2759"/>
<dbReference type="GO" id="GO:0060271">
    <property type="term" value="P:cilium assembly"/>
    <property type="evidence" value="ECO:0007669"/>
    <property type="project" value="TreeGrafter"/>
</dbReference>
<dbReference type="Pfam" id="PF13870">
    <property type="entry name" value="CCDC113_CCDC96_CC"/>
    <property type="match status" value="1"/>
</dbReference>
<sequence>NAEMSDEHEDFALENDEFYLGEKGEEAEAEEDVYRMDEFFIWDDELEAREYEQKPYGERSVGNEERDAPSTATISVAEKSEEEARDTAGPDHALAEIPVEVRINLSFCVILPVELLCLTTFIQEKVTTTDVTEPEQMEQIYRQTLQTYKLRRDDIMERRARTTADVQSYEDKVRKTRDENARVFNELLDREREVATGLIYTKTGGKITERAINEITRRQVLRHEIVIRNRYKCLILQYRLEDLNSQLRDLEALGEGMTTMDYEALHVAQINCRDKLDERDRELEKLRSKIAQVVNGIAHYKEKETCLAEDIEFEEHELNEHCEQAIRVREDVNKLHLILRDLRRAHDAKRHDAGLLMAQPVLREMEKTMKLLDVLRNDIEIIKQEIQQDGPANRRKTTSAEASAMTTMTQD</sequence>